<feature type="region of interest" description="Disordered" evidence="5">
    <location>
        <begin position="1"/>
        <end position="25"/>
    </location>
</feature>
<dbReference type="EMBL" id="VZUC01000684">
    <property type="protein sequence ID" value="NXV38363.1"/>
    <property type="molecule type" value="Genomic_DNA"/>
</dbReference>
<evidence type="ECO:0000313" key="7">
    <source>
        <dbReference type="EMBL" id="NXV38363.1"/>
    </source>
</evidence>
<dbReference type="GO" id="GO:0005524">
    <property type="term" value="F:ATP binding"/>
    <property type="evidence" value="ECO:0007669"/>
    <property type="project" value="UniProtKB-KW"/>
</dbReference>
<evidence type="ECO:0000256" key="3">
    <source>
        <dbReference type="ARBA" id="ARBA00022806"/>
    </source>
</evidence>
<keyword evidence="3 7" id="KW-0347">Helicase</keyword>
<keyword evidence="4" id="KW-0067">ATP-binding</keyword>
<evidence type="ECO:0000256" key="1">
    <source>
        <dbReference type="ARBA" id="ARBA00022741"/>
    </source>
</evidence>
<feature type="domain" description="Helicase C-terminal" evidence="6">
    <location>
        <begin position="193"/>
        <end position="370"/>
    </location>
</feature>
<keyword evidence="1" id="KW-0547">Nucleotide-binding</keyword>
<dbReference type="AlphaFoldDB" id="A0A7L3TFL8"/>
<comment type="caution">
    <text evidence="7">The sequence shown here is derived from an EMBL/GenBank/DDBJ whole genome shotgun (WGS) entry which is preliminary data.</text>
</comment>
<dbReference type="InterPro" id="IPR027417">
    <property type="entry name" value="P-loop_NTPase"/>
</dbReference>
<dbReference type="GO" id="GO:0003723">
    <property type="term" value="F:RNA binding"/>
    <property type="evidence" value="ECO:0007669"/>
    <property type="project" value="TreeGrafter"/>
</dbReference>
<evidence type="ECO:0000256" key="5">
    <source>
        <dbReference type="SAM" id="MobiDB-lite"/>
    </source>
</evidence>
<dbReference type="Pfam" id="PF24485">
    <property type="entry name" value="zf-C2H2_DHX34"/>
    <property type="match status" value="1"/>
</dbReference>
<gene>
    <name evidence="7" type="primary">Dhx34</name>
    <name evidence="7" type="ORF">RISTRI_R15038</name>
</gene>
<dbReference type="CDD" id="cd18791">
    <property type="entry name" value="SF2_C_RHA"/>
    <property type="match status" value="1"/>
</dbReference>
<feature type="non-terminal residue" evidence="7">
    <location>
        <position position="1"/>
    </location>
</feature>
<evidence type="ECO:0000259" key="6">
    <source>
        <dbReference type="PROSITE" id="PS51194"/>
    </source>
</evidence>
<proteinExistence type="predicted"/>
<protein>
    <submittedName>
        <fullName evidence="7">DHX34 helicase</fullName>
    </submittedName>
</protein>
<dbReference type="Gene3D" id="1.20.120.1080">
    <property type="match status" value="1"/>
</dbReference>
<name>A0A7L3TFL8_RISTR</name>
<dbReference type="Gene3D" id="3.40.50.300">
    <property type="entry name" value="P-loop containing nucleotide triphosphate hydrolases"/>
    <property type="match status" value="2"/>
</dbReference>
<feature type="region of interest" description="Disordered" evidence="5">
    <location>
        <begin position="569"/>
        <end position="631"/>
    </location>
</feature>
<dbReference type="PROSITE" id="PS51194">
    <property type="entry name" value="HELICASE_CTER"/>
    <property type="match status" value="1"/>
</dbReference>
<dbReference type="Pfam" id="PF04408">
    <property type="entry name" value="WHD_HA2"/>
    <property type="match status" value="1"/>
</dbReference>
<dbReference type="SMART" id="SM00490">
    <property type="entry name" value="HELICc"/>
    <property type="match status" value="1"/>
</dbReference>
<dbReference type="InterPro" id="IPR001650">
    <property type="entry name" value="Helicase_C-like"/>
</dbReference>
<dbReference type="GO" id="GO:0004386">
    <property type="term" value="F:helicase activity"/>
    <property type="evidence" value="ECO:0007669"/>
    <property type="project" value="UniProtKB-KW"/>
</dbReference>
<reference evidence="7 8" key="1">
    <citation type="submission" date="2019-09" db="EMBL/GenBank/DDBJ databases">
        <title>Bird 10,000 Genomes (B10K) Project - Family phase.</title>
        <authorList>
            <person name="Zhang G."/>
        </authorList>
    </citation>
    <scope>NUCLEOTIDE SEQUENCE [LARGE SCALE GENOMIC DNA]</scope>
    <source>
        <strain evidence="7">OUT-0021</strain>
        <tissue evidence="7">Blood</tissue>
    </source>
</reference>
<dbReference type="GO" id="GO:0016787">
    <property type="term" value="F:hydrolase activity"/>
    <property type="evidence" value="ECO:0007669"/>
    <property type="project" value="UniProtKB-KW"/>
</dbReference>
<dbReference type="Proteomes" id="UP000540089">
    <property type="component" value="Unassembled WGS sequence"/>
</dbReference>
<dbReference type="PANTHER" id="PTHR18934:SF221">
    <property type="entry name" value="ATP-DEPENDENT RNA HELICASE DHX34-RELATED"/>
    <property type="match status" value="1"/>
</dbReference>
<dbReference type="InterPro" id="IPR007502">
    <property type="entry name" value="Helicase-assoc_dom"/>
</dbReference>
<accession>A0A7L3TFL8</accession>
<dbReference type="InterPro" id="IPR011709">
    <property type="entry name" value="DEAD-box_helicase_OB_fold"/>
</dbReference>
<dbReference type="SMART" id="SM00847">
    <property type="entry name" value="HA2"/>
    <property type="match status" value="1"/>
</dbReference>
<dbReference type="Pfam" id="PF21010">
    <property type="entry name" value="HA2_C"/>
    <property type="match status" value="1"/>
</dbReference>
<keyword evidence="2" id="KW-0378">Hydrolase</keyword>
<dbReference type="PANTHER" id="PTHR18934">
    <property type="entry name" value="ATP-DEPENDENT RNA HELICASE"/>
    <property type="match status" value="1"/>
</dbReference>
<keyword evidence="8" id="KW-1185">Reference proteome</keyword>
<feature type="region of interest" description="Disordered" evidence="5">
    <location>
        <begin position="964"/>
        <end position="986"/>
    </location>
</feature>
<evidence type="ECO:0000256" key="2">
    <source>
        <dbReference type="ARBA" id="ARBA00022801"/>
    </source>
</evidence>
<dbReference type="Pfam" id="PF07717">
    <property type="entry name" value="OB_NTP_bind"/>
    <property type="match status" value="1"/>
</dbReference>
<organism evidence="7 8">
    <name type="scientific">Rissa tridactyla</name>
    <name type="common">Black-legged kittiwake</name>
    <name type="synonym">Larus tridactyla</name>
    <dbReference type="NCBI Taxonomy" id="75485"/>
    <lineage>
        <taxon>Eukaryota</taxon>
        <taxon>Metazoa</taxon>
        <taxon>Chordata</taxon>
        <taxon>Craniata</taxon>
        <taxon>Vertebrata</taxon>
        <taxon>Euteleostomi</taxon>
        <taxon>Archelosauria</taxon>
        <taxon>Archosauria</taxon>
        <taxon>Dinosauria</taxon>
        <taxon>Saurischia</taxon>
        <taxon>Theropoda</taxon>
        <taxon>Coelurosauria</taxon>
        <taxon>Aves</taxon>
        <taxon>Neognathae</taxon>
        <taxon>Neoaves</taxon>
        <taxon>Charadriiformes</taxon>
        <taxon>Laridae</taxon>
        <taxon>Rissa</taxon>
    </lineage>
</organism>
<dbReference type="SUPFAM" id="SSF52540">
    <property type="entry name" value="P-loop containing nucleoside triphosphate hydrolases"/>
    <property type="match status" value="2"/>
</dbReference>
<dbReference type="FunFam" id="1.20.120.1080:FF:000013">
    <property type="entry name" value="ATP-dependent RNA helicase DHX34"/>
    <property type="match status" value="1"/>
</dbReference>
<dbReference type="InterPro" id="IPR056382">
    <property type="entry name" value="DHX34_Znf-C2H2"/>
</dbReference>
<feature type="compositionally biased region" description="Basic and acidic residues" evidence="5">
    <location>
        <begin position="1"/>
        <end position="24"/>
    </location>
</feature>
<evidence type="ECO:0000256" key="4">
    <source>
        <dbReference type="ARBA" id="ARBA00022840"/>
    </source>
</evidence>
<evidence type="ECO:0000313" key="8">
    <source>
        <dbReference type="Proteomes" id="UP000540089"/>
    </source>
</evidence>
<sequence>MPREKESGCWRRGERDRSPSRWEGDWDWDCPATRRRLQELYFPERDSSGAGSEEILNFWAFFERLRRFQSRRTHPAPPPGHRHAAEPPAAAAARLDLPLAYDPRYRINLALPSAAAVPTRNSDLPWECLAEFRAAVLHYLDFTQKQSFAKLAKLHRERAALPIAQYRQRLLDAVAGNQVVVVAGDTGCGKSTQVPQYLLAAGYSHVACSQPRRIACISLAKRVAFESLHQYGDQVSRAAGLGGELGGAGASLVKRPESVFDVPPPGVRKCILSTNIAETSVTIDGVRFVLDSGKVKEMSYDPQGKLQRLQEFWISRASAEQRKGRAGRTGPGVCYRLYAESDYDAFSPYPVPEIQRVALDALVLQLKSMGLGDPRTFPFLEPPPSSSLETAVRYLRDQGALDEAEDLTPIGNLLAQLPVDVVVGKMLVLGALFGLAEPTLTVAAVLSVQSPFLRSAHPNPDCATARRPLESPHGDPLTLLNIFNEWVQQVKSERSGSSRKWCRRRGLEEHRLYEAANLRRQFQELLRDHQLLEEGSSQPSDSYSRQSRHRERRELHRLWRSHAETEGRKRKVLRLQDGADASSGEEEEGGGNREKGERSIDIQVRPSPPSPLPGGRIYPSRSLTPSPSPQDVKFKLRHNVEELQAVSSSVLSSSQLALLKLVLCRGLYPQLAMPDQLNSGRKDSDQIFHTKTKQGVVLHPTCIFATSPELLHAKEGPERGGTKDPAEGLSHRHQLLAFVSLLETNKPYLVNCVRVPALQALLLFSRSLDTSADCARLVADGWLEVTVPDADSALRLLSAALQLRSAWEKLLHQLLEGRGEESSLRPSSRDVSALTRGLLDFLQMKVPYRLRQLTGLEKQNLYVGPQTVAAAPRLPGLFQGTEMKPDEVKGGHRVTDFLTYNCLAVSTALSRPACGPPGVSERPLPIPQTDTDLYSDCLRSFWTCPHCDLHMPFTPLERMCHESACRPPEGESSPPEEPSENSSKISALHRSYHCDLCQRDFTFTPTEILRHKKQHQ</sequence>
<dbReference type="InterPro" id="IPR048333">
    <property type="entry name" value="HA2_WH"/>
</dbReference>
<feature type="compositionally biased region" description="Basic and acidic residues" evidence="5">
    <location>
        <begin position="590"/>
        <end position="600"/>
    </location>
</feature>
<feature type="non-terminal residue" evidence="7">
    <location>
        <position position="1016"/>
    </location>
</feature>